<dbReference type="Proteomes" id="UP000291088">
    <property type="component" value="Unassembled WGS sequence"/>
</dbReference>
<dbReference type="Pfam" id="PF10098">
    <property type="entry name" value="DUF2336"/>
    <property type="match status" value="1"/>
</dbReference>
<sequence length="390" mass="42383">MGTRLHPLGLELIVETFLRWVETARAGDRARAANALARAFLRSTMAVEERRAAKVAMTYLLDDPSPRVRLALAEALSDSPEAPRALMISLAEDQPEIASQVILRSPVLGESDLVDLAGRGSTAARMLIAARPRIGRGLAAALAEIGDAEETVVLLENPAAEIARFTLKRIAERHGSDENVRALLLDRDDLPADARQMLVQHVTEALASFGLVRAAVDSRRIEHLIREAGASATITIAANVLPDELPALVEHLRDTGRLTPAFLMHALCSGRTDFFAAGMVSLSGIEERRVRSILATGRFHAVRALLETTGLPRELSPIFVEAIMLWRTAIRAACGSEMESISARLIEHYRKAPPESEAARALLDMVEKLAIIDQRRLARDYATGLALTAA</sequence>
<keyword evidence="2" id="KW-1185">Reference proteome</keyword>
<dbReference type="OrthoDB" id="9798569at2"/>
<gene>
    <name evidence="1" type="ORF">EUU22_05005</name>
</gene>
<name>A0A4V1RRR3_9HYPH</name>
<comment type="caution">
    <text evidence="1">The sequence shown here is derived from an EMBL/GenBank/DDBJ whole genome shotgun (WGS) entry which is preliminary data.</text>
</comment>
<evidence type="ECO:0000313" key="1">
    <source>
        <dbReference type="EMBL" id="RYC17354.1"/>
    </source>
</evidence>
<dbReference type="PIRSF" id="PIRSF035865">
    <property type="entry name" value="UCP035865"/>
    <property type="match status" value="1"/>
</dbReference>
<proteinExistence type="predicted"/>
<accession>A0A4V1RRR3</accession>
<dbReference type="RefSeq" id="WP_129330967.1">
    <property type="nucleotide sequence ID" value="NZ_SDVB01000170.1"/>
</dbReference>
<dbReference type="EMBL" id="SDVB01000170">
    <property type="protein sequence ID" value="RYC17354.1"/>
    <property type="molecule type" value="Genomic_DNA"/>
</dbReference>
<reference evidence="1 2" key="1">
    <citation type="submission" date="2019-01" db="EMBL/GenBank/DDBJ databases">
        <authorList>
            <person name="Deng T."/>
        </authorList>
    </citation>
    <scope>NUCLEOTIDE SEQUENCE [LARGE SCALE GENOMIC DNA]</scope>
    <source>
        <strain evidence="1 2">F8825</strain>
    </source>
</reference>
<organism evidence="1 2">
    <name type="scientific">Ciceribacter ferrooxidans</name>
    <dbReference type="NCBI Taxonomy" id="2509717"/>
    <lineage>
        <taxon>Bacteria</taxon>
        <taxon>Pseudomonadati</taxon>
        <taxon>Pseudomonadota</taxon>
        <taxon>Alphaproteobacteria</taxon>
        <taxon>Hyphomicrobiales</taxon>
        <taxon>Rhizobiaceae</taxon>
        <taxon>Ciceribacter</taxon>
    </lineage>
</organism>
<protein>
    <submittedName>
        <fullName evidence="1">DUF2336 domain-containing protein</fullName>
    </submittedName>
</protein>
<dbReference type="AlphaFoldDB" id="A0A4V1RRR3"/>
<dbReference type="InterPro" id="IPR019285">
    <property type="entry name" value="DUF2336"/>
</dbReference>
<evidence type="ECO:0000313" key="2">
    <source>
        <dbReference type="Proteomes" id="UP000291088"/>
    </source>
</evidence>
<dbReference type="InterPro" id="IPR014598">
    <property type="entry name" value="UCP035865"/>
</dbReference>